<evidence type="ECO:0000313" key="3">
    <source>
        <dbReference type="Proteomes" id="UP000076858"/>
    </source>
</evidence>
<dbReference type="EMBL" id="LRGB01028641">
    <property type="protein sequence ID" value="KZR95490.1"/>
    <property type="molecule type" value="Genomic_DNA"/>
</dbReference>
<accession>A0A162BND5</accession>
<evidence type="ECO:0000256" key="1">
    <source>
        <dbReference type="SAM" id="SignalP"/>
    </source>
</evidence>
<sequence length="54" mass="5553">MISAIAAAVLIGWGVSAGCKLSASSLSISYGKVLIKLCPWIITPGTIGCQELFL</sequence>
<keyword evidence="1" id="KW-0732">Signal</keyword>
<feature type="chain" id="PRO_5007832047" evidence="1">
    <location>
        <begin position="19"/>
        <end position="54"/>
    </location>
</feature>
<feature type="signal peptide" evidence="1">
    <location>
        <begin position="1"/>
        <end position="18"/>
    </location>
</feature>
<reference evidence="2 3" key="1">
    <citation type="submission" date="2016-03" db="EMBL/GenBank/DDBJ databases">
        <title>EvidentialGene: Evidence-directed Construction of Genes on Genomes.</title>
        <authorList>
            <person name="Gilbert D.G."/>
            <person name="Choi J.-H."/>
            <person name="Mockaitis K."/>
            <person name="Colbourne J."/>
            <person name="Pfrender M."/>
        </authorList>
    </citation>
    <scope>NUCLEOTIDE SEQUENCE [LARGE SCALE GENOMIC DNA]</scope>
    <source>
        <strain evidence="2 3">Xinb3</strain>
        <tissue evidence="2">Complete organism</tissue>
    </source>
</reference>
<proteinExistence type="predicted"/>
<protein>
    <submittedName>
        <fullName evidence="2">Uncharacterized protein</fullName>
    </submittedName>
</protein>
<comment type="caution">
    <text evidence="2">The sequence shown here is derived from an EMBL/GenBank/DDBJ whole genome shotgun (WGS) entry which is preliminary data.</text>
</comment>
<evidence type="ECO:0000313" key="2">
    <source>
        <dbReference type="EMBL" id="KZR95490.1"/>
    </source>
</evidence>
<dbReference type="AlphaFoldDB" id="A0A162BND5"/>
<dbReference type="Proteomes" id="UP000076858">
    <property type="component" value="Unassembled WGS sequence"/>
</dbReference>
<keyword evidence="3" id="KW-1185">Reference proteome</keyword>
<name>A0A162BND5_9CRUS</name>
<gene>
    <name evidence="2" type="ORF">APZ42_010770</name>
</gene>
<organism evidence="2 3">
    <name type="scientific">Daphnia magna</name>
    <dbReference type="NCBI Taxonomy" id="35525"/>
    <lineage>
        <taxon>Eukaryota</taxon>
        <taxon>Metazoa</taxon>
        <taxon>Ecdysozoa</taxon>
        <taxon>Arthropoda</taxon>
        <taxon>Crustacea</taxon>
        <taxon>Branchiopoda</taxon>
        <taxon>Diplostraca</taxon>
        <taxon>Cladocera</taxon>
        <taxon>Anomopoda</taxon>
        <taxon>Daphniidae</taxon>
        <taxon>Daphnia</taxon>
    </lineage>
</organism>